<accession>A0ACC2X9L2</accession>
<keyword evidence="2" id="KW-1185">Reference proteome</keyword>
<dbReference type="EMBL" id="JASBWV010000020">
    <property type="protein sequence ID" value="KAJ9120478.1"/>
    <property type="molecule type" value="Genomic_DNA"/>
</dbReference>
<evidence type="ECO:0000313" key="1">
    <source>
        <dbReference type="EMBL" id="KAJ9120478.1"/>
    </source>
</evidence>
<evidence type="ECO:0000313" key="2">
    <source>
        <dbReference type="Proteomes" id="UP001234202"/>
    </source>
</evidence>
<protein>
    <submittedName>
        <fullName evidence="1">Uncharacterized protein</fullName>
    </submittedName>
</protein>
<name>A0ACC2X9L2_9TREE</name>
<gene>
    <name evidence="1" type="ORF">QFC24_005151</name>
</gene>
<proteinExistence type="predicted"/>
<dbReference type="Proteomes" id="UP001234202">
    <property type="component" value="Unassembled WGS sequence"/>
</dbReference>
<reference evidence="1" key="1">
    <citation type="submission" date="2023-04" db="EMBL/GenBank/DDBJ databases">
        <title>Draft Genome sequencing of Naganishia species isolated from polar environments using Oxford Nanopore Technology.</title>
        <authorList>
            <person name="Leo P."/>
            <person name="Venkateswaran K."/>
        </authorList>
    </citation>
    <scope>NUCLEOTIDE SEQUENCE</scope>
    <source>
        <strain evidence="1">DBVPG 5303</strain>
    </source>
</reference>
<sequence>MPLSLFVATLCLTGLVQATNNHLDQRNLAYRSPYLNHDSLAVDVHAIAKRHEDSATILRKRQLQEVAPTGAPDNYITAGYGLGVVDWSDASFIFAGNLNFTHAVASGDPYDYSVLLWTRALPVEQATVDVPVCVTYNVFDGLNGAGKVVASGHAFTSYDVDFTVKVEATGLKASTYYSYQFANCAKPDQKSAIGKTKTAPAKHGTNLDTQKFAVYSCSNWPNGFFNAYGGPVEHQDVDYVLHLGDYIYEYGTGGAAINRTNWDGKELASLQDYRLRYNQYRTDPDLVASHMNFPWILIWDDHETANNGGSSSPDSRLQLPNMRVAIDWKGGSQDSNNTYPAGCSYGNQTGICFSERAANAKRAYHEWIPIRQVNVSDEQRIWRDFRFGDLIDLVALDTRKYDRDITDLTPNIPNLASVSDLAIQLNSSRSMTGPVQEKWMLDTLDDSVKRRTTWRMILNQVIFGTINHTSTAPVPTPSSFSINYDAWDGYQAQRQRILQHAHENEWNNTFIVTGDTHASWLLENTLDTVLEGTKLANTTLGANPIDTKYKRGQLVEFGGTAVSSGGWGASWLNEKNATSRAATGLVANSGSLFWSEGFYRGYMALEVSYSNVTTTFYGFPDNQIKRTNNRTTLATFTVPSGQNQVQRPFKVQAGAVKPGN</sequence>
<organism evidence="1 2">
    <name type="scientific">Naganishia onofrii</name>
    <dbReference type="NCBI Taxonomy" id="1851511"/>
    <lineage>
        <taxon>Eukaryota</taxon>
        <taxon>Fungi</taxon>
        <taxon>Dikarya</taxon>
        <taxon>Basidiomycota</taxon>
        <taxon>Agaricomycotina</taxon>
        <taxon>Tremellomycetes</taxon>
        <taxon>Filobasidiales</taxon>
        <taxon>Filobasidiaceae</taxon>
        <taxon>Naganishia</taxon>
    </lineage>
</organism>
<comment type="caution">
    <text evidence="1">The sequence shown here is derived from an EMBL/GenBank/DDBJ whole genome shotgun (WGS) entry which is preliminary data.</text>
</comment>